<gene>
    <name evidence="1" type="ORF">FOL47_001257</name>
</gene>
<organism evidence="1 2">
    <name type="scientific">Perkinsus chesapeaki</name>
    <name type="common">Clam parasite</name>
    <name type="synonym">Perkinsus andrewsi</name>
    <dbReference type="NCBI Taxonomy" id="330153"/>
    <lineage>
        <taxon>Eukaryota</taxon>
        <taxon>Sar</taxon>
        <taxon>Alveolata</taxon>
        <taxon>Perkinsozoa</taxon>
        <taxon>Perkinsea</taxon>
        <taxon>Perkinsida</taxon>
        <taxon>Perkinsidae</taxon>
        <taxon>Perkinsus</taxon>
    </lineage>
</organism>
<comment type="caution">
    <text evidence="1">The sequence shown here is derived from an EMBL/GenBank/DDBJ whole genome shotgun (WGS) entry which is preliminary data.</text>
</comment>
<reference evidence="1 2" key="1">
    <citation type="submission" date="2020-04" db="EMBL/GenBank/DDBJ databases">
        <title>Perkinsus chesapeaki whole genome sequence.</title>
        <authorList>
            <person name="Bogema D.R."/>
        </authorList>
    </citation>
    <scope>NUCLEOTIDE SEQUENCE [LARGE SCALE GENOMIC DNA]</scope>
    <source>
        <strain evidence="1">ATCC PRA-425</strain>
    </source>
</reference>
<dbReference type="EMBL" id="JAAPAO010000129">
    <property type="protein sequence ID" value="KAF4671759.1"/>
    <property type="molecule type" value="Genomic_DNA"/>
</dbReference>
<protein>
    <submittedName>
        <fullName evidence="1">Uncharacterized protein</fullName>
    </submittedName>
</protein>
<dbReference type="AlphaFoldDB" id="A0A7J6MJI4"/>
<feature type="non-terminal residue" evidence="1">
    <location>
        <position position="136"/>
    </location>
</feature>
<keyword evidence="2" id="KW-1185">Reference proteome</keyword>
<proteinExistence type="predicted"/>
<accession>A0A7J6MJI4</accession>
<dbReference type="OrthoDB" id="5393654at2759"/>
<sequence length="136" mass="15387">MSTPEASPSKKRRVDGNVALPFRISLEEAQTTPDTSVQWNTVPIGSYSWDRSSTLAQPRIVIPGQAHVYKPANHSFRVDRSTQQGSTKMEWDLENPMESSFHAVTLCSPDFDWSTVDMVTDRNNLRKLLRLVDPVQ</sequence>
<evidence type="ECO:0000313" key="2">
    <source>
        <dbReference type="Proteomes" id="UP000591131"/>
    </source>
</evidence>
<evidence type="ECO:0000313" key="1">
    <source>
        <dbReference type="EMBL" id="KAF4671759.1"/>
    </source>
</evidence>
<dbReference type="Proteomes" id="UP000591131">
    <property type="component" value="Unassembled WGS sequence"/>
</dbReference>
<name>A0A7J6MJI4_PERCH</name>